<dbReference type="SUPFAM" id="SSF51197">
    <property type="entry name" value="Clavaminate synthase-like"/>
    <property type="match status" value="1"/>
</dbReference>
<dbReference type="STRING" id="43335.A0A4U5MZN2"/>
<name>A0A4U5MZN2_POPAL</name>
<organism evidence="7">
    <name type="scientific">Populus alba</name>
    <name type="common">White poplar</name>
    <dbReference type="NCBI Taxonomy" id="43335"/>
    <lineage>
        <taxon>Eukaryota</taxon>
        <taxon>Viridiplantae</taxon>
        <taxon>Streptophyta</taxon>
        <taxon>Embryophyta</taxon>
        <taxon>Tracheophyta</taxon>
        <taxon>Spermatophyta</taxon>
        <taxon>Magnoliopsida</taxon>
        <taxon>eudicotyledons</taxon>
        <taxon>Gunneridae</taxon>
        <taxon>Pentapetalae</taxon>
        <taxon>rosids</taxon>
        <taxon>fabids</taxon>
        <taxon>Malpighiales</taxon>
        <taxon>Salicaceae</taxon>
        <taxon>Saliceae</taxon>
        <taxon>Populus</taxon>
    </lineage>
</organism>
<evidence type="ECO:0000256" key="3">
    <source>
        <dbReference type="ARBA" id="ARBA00022896"/>
    </source>
</evidence>
<dbReference type="Pfam" id="PF03171">
    <property type="entry name" value="2OG-FeII_Oxy"/>
    <property type="match status" value="1"/>
</dbReference>
<evidence type="ECO:0000259" key="6">
    <source>
        <dbReference type="PROSITE" id="PS51471"/>
    </source>
</evidence>
<evidence type="ECO:0000256" key="1">
    <source>
        <dbReference type="ARBA" id="ARBA00008056"/>
    </source>
</evidence>
<evidence type="ECO:0000313" key="7">
    <source>
        <dbReference type="EMBL" id="TKR75619.1"/>
    </source>
</evidence>
<dbReference type="PROSITE" id="PS51471">
    <property type="entry name" value="FE2OG_OXY"/>
    <property type="match status" value="1"/>
</dbReference>
<protein>
    <recommendedName>
        <fullName evidence="6">Fe2OG dioxygenase domain-containing protein</fullName>
    </recommendedName>
</protein>
<evidence type="ECO:0000256" key="2">
    <source>
        <dbReference type="ARBA" id="ARBA00022723"/>
    </source>
</evidence>
<dbReference type="InterPro" id="IPR026992">
    <property type="entry name" value="DIOX_N"/>
</dbReference>
<comment type="caution">
    <text evidence="7">The sequence shown here is derived from an EMBL/GenBank/DDBJ whole genome shotgun (WGS) entry which is preliminary data.</text>
</comment>
<dbReference type="PANTHER" id="PTHR47991">
    <property type="entry name" value="OXOGLUTARATE/IRON-DEPENDENT DIOXYGENASE"/>
    <property type="match status" value="1"/>
</dbReference>
<keyword evidence="4 5" id="KW-0408">Iron</keyword>
<dbReference type="Gene3D" id="2.60.120.330">
    <property type="entry name" value="B-lactam Antibiotic, Isopenicillin N Synthase, Chain"/>
    <property type="match status" value="1"/>
</dbReference>
<feature type="domain" description="Fe2OG dioxygenase" evidence="6">
    <location>
        <begin position="171"/>
        <end position="280"/>
    </location>
</feature>
<evidence type="ECO:0000256" key="4">
    <source>
        <dbReference type="ARBA" id="ARBA00023004"/>
    </source>
</evidence>
<proteinExistence type="inferred from homology"/>
<reference evidence="7" key="1">
    <citation type="submission" date="2018-10" db="EMBL/GenBank/DDBJ databases">
        <title>Population genomic analysis revealed the cold adaptation of white poplar.</title>
        <authorList>
            <person name="Liu Y.-J."/>
        </authorList>
    </citation>
    <scope>NUCLEOTIDE SEQUENCE [LARGE SCALE GENOMIC DNA]</scope>
    <source>
        <strain evidence="7">PAL-ZL1</strain>
    </source>
</reference>
<dbReference type="GO" id="GO:0031418">
    <property type="term" value="F:L-ascorbic acid binding"/>
    <property type="evidence" value="ECO:0007669"/>
    <property type="project" value="UniProtKB-KW"/>
</dbReference>
<gene>
    <name evidence="7" type="ORF">D5086_0000283730</name>
</gene>
<accession>A0A4U5MZN2</accession>
<dbReference type="GO" id="GO:0016491">
    <property type="term" value="F:oxidoreductase activity"/>
    <property type="evidence" value="ECO:0007669"/>
    <property type="project" value="UniProtKB-KW"/>
</dbReference>
<dbReference type="InterPro" id="IPR044861">
    <property type="entry name" value="IPNS-like_FE2OG_OXY"/>
</dbReference>
<sequence length="334" mass="38650">MSAMESQLADDELAASWGADISDGFIPLIDMEELQGPRRPEIVQQIGHACQHYSFFLVKNHGISETNMNNILGTTSEFFKLPEQEKLKFCTNDPNKSIKLFMGFKDEIQNVFIARESLRFRTYPFEDYVNEWPANPPSLRKDVMEYCTIVKRVEFALLEAMSESLGLEKDYIDKMLYNHGQKISMNYYPICQEQDLEFTRGVRPHTDPSIITILLQDNVPGYKVLNNCKWVDVGHIPNTLVVHVGDLLQVISNYRYKSLHHQVFLNCERERVSVASYCYPSSNTIVGPAMELIDNDHPAIYRNFTYTEFYEEMWRAVVQHATDKRLDTFKSSVA</sequence>
<keyword evidence="3" id="KW-0847">Vitamin C</keyword>
<keyword evidence="5" id="KW-0560">Oxidoreductase</keyword>
<dbReference type="Pfam" id="PF14226">
    <property type="entry name" value="DIOX_N"/>
    <property type="match status" value="1"/>
</dbReference>
<dbReference type="EMBL" id="RCHU01001121">
    <property type="protein sequence ID" value="TKR75619.1"/>
    <property type="molecule type" value="Genomic_DNA"/>
</dbReference>
<keyword evidence="2 5" id="KW-0479">Metal-binding</keyword>
<evidence type="ECO:0000256" key="5">
    <source>
        <dbReference type="RuleBase" id="RU003682"/>
    </source>
</evidence>
<dbReference type="InterPro" id="IPR005123">
    <property type="entry name" value="Oxoglu/Fe-dep_dioxygenase_dom"/>
</dbReference>
<dbReference type="InterPro" id="IPR027443">
    <property type="entry name" value="IPNS-like_sf"/>
</dbReference>
<dbReference type="InterPro" id="IPR050295">
    <property type="entry name" value="Plant_2OG-oxidoreductases"/>
</dbReference>
<comment type="similarity">
    <text evidence="1 5">Belongs to the iron/ascorbate-dependent oxidoreductase family.</text>
</comment>
<dbReference type="AlphaFoldDB" id="A0A4U5MZN2"/>
<dbReference type="GO" id="GO:0046872">
    <property type="term" value="F:metal ion binding"/>
    <property type="evidence" value="ECO:0007669"/>
    <property type="project" value="UniProtKB-KW"/>
</dbReference>